<keyword evidence="3 6" id="KW-0812">Transmembrane</keyword>
<evidence type="ECO:0000259" key="7">
    <source>
        <dbReference type="Pfam" id="PF13491"/>
    </source>
</evidence>
<evidence type="ECO:0000313" key="9">
    <source>
        <dbReference type="Proteomes" id="UP000718593"/>
    </source>
</evidence>
<sequence length="179" mass="19394">MARMAKAATAPSPLPEKIGNLLQESRWLGVGAVALFLILALWGFDKEDPGWSHAVVSSSLHNPTGRAGAWIADLMLYVFGLSAWWWVVLLGMFVWWGVRKFNAPEAHRQHPLLIALGGFLFLLLASCSLEALRFYSMQAELPLAPGGMLGIELGGVLAKQLGYTGSTLFLLAAMAVGWS</sequence>
<feature type="transmembrane region" description="Helical" evidence="6">
    <location>
        <begin position="110"/>
        <end position="136"/>
    </location>
</feature>
<proteinExistence type="predicted"/>
<organism evidence="8 9">
    <name type="scientific">Dechloromonas agitata</name>
    <dbReference type="NCBI Taxonomy" id="73030"/>
    <lineage>
        <taxon>Bacteria</taxon>
        <taxon>Pseudomonadati</taxon>
        <taxon>Pseudomonadota</taxon>
        <taxon>Betaproteobacteria</taxon>
        <taxon>Rhodocyclales</taxon>
        <taxon>Azonexaceae</taxon>
        <taxon>Dechloromonas</taxon>
    </lineage>
</organism>
<keyword evidence="4 6" id="KW-1133">Transmembrane helix</keyword>
<keyword evidence="5 6" id="KW-0472">Membrane</keyword>
<dbReference type="AlphaFoldDB" id="A0A930G1N5"/>
<dbReference type="InterPro" id="IPR025199">
    <property type="entry name" value="FtsK_4TM"/>
</dbReference>
<name>A0A930G1N5_9RHOO</name>
<keyword evidence="2" id="KW-1003">Cell membrane</keyword>
<feature type="transmembrane region" description="Helical" evidence="6">
    <location>
        <begin position="27"/>
        <end position="44"/>
    </location>
</feature>
<dbReference type="EMBL" id="JABZMI010000133">
    <property type="protein sequence ID" value="MBF1164973.1"/>
    <property type="molecule type" value="Genomic_DNA"/>
</dbReference>
<feature type="transmembrane region" description="Helical" evidence="6">
    <location>
        <begin position="74"/>
        <end position="98"/>
    </location>
</feature>
<dbReference type="GO" id="GO:0005886">
    <property type="term" value="C:plasma membrane"/>
    <property type="evidence" value="ECO:0007669"/>
    <property type="project" value="UniProtKB-SubCell"/>
</dbReference>
<evidence type="ECO:0000313" key="8">
    <source>
        <dbReference type="EMBL" id="MBF1164973.1"/>
    </source>
</evidence>
<feature type="non-terminal residue" evidence="8">
    <location>
        <position position="179"/>
    </location>
</feature>
<evidence type="ECO:0000256" key="5">
    <source>
        <dbReference type="ARBA" id="ARBA00023136"/>
    </source>
</evidence>
<evidence type="ECO:0000256" key="1">
    <source>
        <dbReference type="ARBA" id="ARBA00004651"/>
    </source>
</evidence>
<accession>A0A930G1N5</accession>
<evidence type="ECO:0000256" key="2">
    <source>
        <dbReference type="ARBA" id="ARBA00022475"/>
    </source>
</evidence>
<protein>
    <submittedName>
        <fullName evidence="8">DNA translocase FtsK 4TM domain-containing protein</fullName>
    </submittedName>
</protein>
<evidence type="ECO:0000256" key="3">
    <source>
        <dbReference type="ARBA" id="ARBA00022692"/>
    </source>
</evidence>
<dbReference type="Pfam" id="PF13491">
    <property type="entry name" value="FtsK_4TM"/>
    <property type="match status" value="1"/>
</dbReference>
<comment type="caution">
    <text evidence="8">The sequence shown here is derived from an EMBL/GenBank/DDBJ whole genome shotgun (WGS) entry which is preliminary data.</text>
</comment>
<evidence type="ECO:0000256" key="4">
    <source>
        <dbReference type="ARBA" id="ARBA00022989"/>
    </source>
</evidence>
<feature type="transmembrane region" description="Helical" evidence="6">
    <location>
        <begin position="156"/>
        <end position="178"/>
    </location>
</feature>
<feature type="domain" description="DNA translocase FtsK 4TM region" evidence="7">
    <location>
        <begin position="21"/>
        <end position="178"/>
    </location>
</feature>
<comment type="subcellular location">
    <subcellularLocation>
        <location evidence="1">Cell membrane</location>
        <topology evidence="1">Multi-pass membrane protein</topology>
    </subcellularLocation>
</comment>
<reference evidence="8" key="1">
    <citation type="submission" date="2020-04" db="EMBL/GenBank/DDBJ databases">
        <title>Deep metagenomics examines the oral microbiome during advanced dental caries in children, revealing novel taxa and co-occurrences with host molecules.</title>
        <authorList>
            <person name="Baker J.L."/>
            <person name="Morton J.T."/>
            <person name="Dinis M."/>
            <person name="Alvarez R."/>
            <person name="Tran N.C."/>
            <person name="Knight R."/>
            <person name="Edlund A."/>
        </authorList>
    </citation>
    <scope>NUCLEOTIDE SEQUENCE</scope>
    <source>
        <strain evidence="8">JCVI_32_bin.24</strain>
    </source>
</reference>
<gene>
    <name evidence="8" type="ORF">HXL68_08020</name>
</gene>
<dbReference type="Proteomes" id="UP000718593">
    <property type="component" value="Unassembled WGS sequence"/>
</dbReference>
<evidence type="ECO:0000256" key="6">
    <source>
        <dbReference type="SAM" id="Phobius"/>
    </source>
</evidence>